<dbReference type="Proteomes" id="UP000199126">
    <property type="component" value="Unassembled WGS sequence"/>
</dbReference>
<keyword evidence="3" id="KW-1185">Reference proteome</keyword>
<sequence>MFLRVGLLGGAAYLVLTLGSLFDGFLHKERVDVVMLAFAVGFAFHQLFEAYSLFGFTVPAMVGSIVLGYLVLDGSLPEDAPSQQESVSEG</sequence>
<accession>A0A1H8WPD8</accession>
<evidence type="ECO:0000256" key="1">
    <source>
        <dbReference type="SAM" id="Phobius"/>
    </source>
</evidence>
<protein>
    <submittedName>
        <fullName evidence="2">Uncharacterized protein</fullName>
    </submittedName>
</protein>
<evidence type="ECO:0000313" key="2">
    <source>
        <dbReference type="EMBL" id="SEP29574.1"/>
    </source>
</evidence>
<keyword evidence="1" id="KW-0812">Transmembrane</keyword>
<feature type="transmembrane region" description="Helical" evidence="1">
    <location>
        <begin position="54"/>
        <end position="72"/>
    </location>
</feature>
<dbReference type="EMBL" id="FODV01000036">
    <property type="protein sequence ID" value="SEP29574.1"/>
    <property type="molecule type" value="Genomic_DNA"/>
</dbReference>
<feature type="transmembrane region" description="Helical" evidence="1">
    <location>
        <begin position="6"/>
        <end position="26"/>
    </location>
</feature>
<proteinExistence type="predicted"/>
<dbReference type="RefSeq" id="WP_089828012.1">
    <property type="nucleotide sequence ID" value="NZ_FODV01000036.1"/>
</dbReference>
<keyword evidence="1" id="KW-0472">Membrane</keyword>
<dbReference type="AlphaFoldDB" id="A0A1H8WPD8"/>
<gene>
    <name evidence="2" type="ORF">SAMN04487948_13622</name>
</gene>
<keyword evidence="1" id="KW-1133">Transmembrane helix</keyword>
<dbReference type="OrthoDB" id="199246at2157"/>
<organism evidence="2 3">
    <name type="scientific">Halogranum amylolyticum</name>
    <dbReference type="NCBI Taxonomy" id="660520"/>
    <lineage>
        <taxon>Archaea</taxon>
        <taxon>Methanobacteriati</taxon>
        <taxon>Methanobacteriota</taxon>
        <taxon>Stenosarchaea group</taxon>
        <taxon>Halobacteria</taxon>
        <taxon>Halobacteriales</taxon>
        <taxon>Haloferacaceae</taxon>
    </lineage>
</organism>
<evidence type="ECO:0000313" key="3">
    <source>
        <dbReference type="Proteomes" id="UP000199126"/>
    </source>
</evidence>
<name>A0A1H8WPD8_9EURY</name>
<reference evidence="3" key="1">
    <citation type="submission" date="2016-10" db="EMBL/GenBank/DDBJ databases">
        <authorList>
            <person name="Varghese N."/>
            <person name="Submissions S."/>
        </authorList>
    </citation>
    <scope>NUCLEOTIDE SEQUENCE [LARGE SCALE GENOMIC DNA]</scope>
    <source>
        <strain evidence="3">CGMCC 1.10121</strain>
    </source>
</reference>